<gene>
    <name evidence="9 12" type="primary">GET1</name>
    <name evidence="12" type="ORF">HETSPECPRED_004283</name>
</gene>
<dbReference type="Proteomes" id="UP000664521">
    <property type="component" value="Unassembled WGS sequence"/>
</dbReference>
<keyword evidence="8 9" id="KW-0472">Membrane</keyword>
<evidence type="ECO:0000256" key="1">
    <source>
        <dbReference type="ARBA" id="ARBA00004477"/>
    </source>
</evidence>
<evidence type="ECO:0000256" key="5">
    <source>
        <dbReference type="ARBA" id="ARBA00022824"/>
    </source>
</evidence>
<keyword evidence="3 9" id="KW-0813">Transport</keyword>
<evidence type="ECO:0000256" key="7">
    <source>
        <dbReference type="ARBA" id="ARBA00023054"/>
    </source>
</evidence>
<sequence>MPSLLIVVLVLQLAIYLINTVGAQAINDLLWTLYSKAPTPHSRDMRSHIELQREVVRLKREMAATSSQDQFAKWAKLRRQHDKVLAEYEELSSSLSSFKSTFNRTTTVLRWLSTNGLRFFLQWWFAKRPMFWIPRGWLPGYVEWALAFPRAPRGSVSIQIWGIACATVVNLIWTAVVAGWMLRGQGVKEERKGKMAMKAEKGQGKKEL</sequence>
<dbReference type="InterPro" id="IPR029012">
    <property type="entry name" value="Helix_hairpin_bin_sf"/>
</dbReference>
<name>A0A8H3FBH8_9LECA</name>
<dbReference type="FunFam" id="1.10.287.660:FF:000006">
    <property type="entry name" value="Protein GET1"/>
    <property type="match status" value="1"/>
</dbReference>
<feature type="topological domain" description="Lumenal" evidence="9">
    <location>
        <begin position="1"/>
        <end position="4"/>
    </location>
</feature>
<protein>
    <submittedName>
        <fullName evidence="12">GET complex subunit get1</fullName>
    </submittedName>
</protein>
<evidence type="ECO:0000256" key="11">
    <source>
        <dbReference type="SAM" id="SignalP"/>
    </source>
</evidence>
<dbReference type="OrthoDB" id="69461at2759"/>
<feature type="topological domain" description="Cytoplasmic" evidence="9">
    <location>
        <begin position="173"/>
        <end position="208"/>
    </location>
</feature>
<comment type="caution">
    <text evidence="12">The sequence shown here is derived from an EMBL/GenBank/DDBJ whole genome shotgun (WGS) entry which is preliminary data.</text>
</comment>
<reference evidence="12" key="1">
    <citation type="submission" date="2021-03" db="EMBL/GenBank/DDBJ databases">
        <authorList>
            <person name="Tagirdzhanova G."/>
        </authorList>
    </citation>
    <scope>NUCLEOTIDE SEQUENCE</scope>
</reference>
<dbReference type="PANTHER" id="PTHR42650:SF1">
    <property type="entry name" value="GUIDED ENTRY OF TAIL-ANCHORED PROTEINS FACTOR 1"/>
    <property type="match status" value="1"/>
</dbReference>
<dbReference type="GO" id="GO:0005789">
    <property type="term" value="C:endoplasmic reticulum membrane"/>
    <property type="evidence" value="ECO:0007669"/>
    <property type="project" value="UniProtKB-SubCell"/>
</dbReference>
<keyword evidence="11" id="KW-0732">Signal</keyword>
<keyword evidence="6 9" id="KW-1133">Transmembrane helix</keyword>
<dbReference type="PANTHER" id="PTHR42650">
    <property type="entry name" value="TAIL-ANCHORED PROTEIN INSERTION RECEPTOR WRB"/>
    <property type="match status" value="1"/>
</dbReference>
<evidence type="ECO:0000256" key="2">
    <source>
        <dbReference type="ARBA" id="ARBA00010799"/>
    </source>
</evidence>
<evidence type="ECO:0000256" key="6">
    <source>
        <dbReference type="ARBA" id="ARBA00022989"/>
    </source>
</evidence>
<dbReference type="GO" id="GO:0043495">
    <property type="term" value="F:protein-membrane adaptor activity"/>
    <property type="evidence" value="ECO:0007669"/>
    <property type="project" value="TreeGrafter"/>
</dbReference>
<evidence type="ECO:0000256" key="4">
    <source>
        <dbReference type="ARBA" id="ARBA00022692"/>
    </source>
</evidence>
<dbReference type="Pfam" id="PF04420">
    <property type="entry name" value="CHD5"/>
    <property type="match status" value="1"/>
</dbReference>
<dbReference type="GO" id="GO:0071816">
    <property type="term" value="P:tail-anchored membrane protein insertion into ER membrane"/>
    <property type="evidence" value="ECO:0007669"/>
    <property type="project" value="InterPro"/>
</dbReference>
<keyword evidence="5 9" id="KW-0256">Endoplasmic reticulum</keyword>
<feature type="transmembrane region" description="Helical" evidence="10">
    <location>
        <begin position="160"/>
        <end position="182"/>
    </location>
</feature>
<organism evidence="12 13">
    <name type="scientific">Heterodermia speciosa</name>
    <dbReference type="NCBI Taxonomy" id="116794"/>
    <lineage>
        <taxon>Eukaryota</taxon>
        <taxon>Fungi</taxon>
        <taxon>Dikarya</taxon>
        <taxon>Ascomycota</taxon>
        <taxon>Pezizomycotina</taxon>
        <taxon>Lecanoromycetes</taxon>
        <taxon>OSLEUM clade</taxon>
        <taxon>Lecanoromycetidae</taxon>
        <taxon>Caliciales</taxon>
        <taxon>Physciaceae</taxon>
        <taxon>Heterodermia</taxon>
    </lineage>
</organism>
<keyword evidence="13" id="KW-1185">Reference proteome</keyword>
<dbReference type="InterPro" id="IPR028945">
    <property type="entry name" value="Get1"/>
</dbReference>
<evidence type="ECO:0000256" key="8">
    <source>
        <dbReference type="ARBA" id="ARBA00023136"/>
    </source>
</evidence>
<keyword evidence="4 9" id="KW-0812">Transmembrane</keyword>
<dbReference type="GO" id="GO:0043529">
    <property type="term" value="C:GET complex"/>
    <property type="evidence" value="ECO:0007669"/>
    <property type="project" value="InterPro"/>
</dbReference>
<dbReference type="InterPro" id="IPR027538">
    <property type="entry name" value="Get1_fungi"/>
</dbReference>
<evidence type="ECO:0000313" key="13">
    <source>
        <dbReference type="Proteomes" id="UP000664521"/>
    </source>
</evidence>
<evidence type="ECO:0000256" key="3">
    <source>
        <dbReference type="ARBA" id="ARBA00022448"/>
    </source>
</evidence>
<evidence type="ECO:0000313" key="12">
    <source>
        <dbReference type="EMBL" id="CAF9920564.1"/>
    </source>
</evidence>
<comment type="similarity">
    <text evidence="2 9">Belongs to the WRB/GET1 family.</text>
</comment>
<dbReference type="EMBL" id="CAJPDS010000026">
    <property type="protein sequence ID" value="CAF9920564.1"/>
    <property type="molecule type" value="Genomic_DNA"/>
</dbReference>
<comment type="subcellular location">
    <subcellularLocation>
        <location evidence="1">Endoplasmic reticulum membrane</location>
        <topology evidence="1">Multi-pass membrane protein</topology>
    </subcellularLocation>
</comment>
<keyword evidence="7" id="KW-0175">Coiled coil</keyword>
<proteinExistence type="inferred from homology"/>
<dbReference type="AlphaFoldDB" id="A0A8H3FBH8"/>
<accession>A0A8H3FBH8</accession>
<feature type="chain" id="PRO_5034672538" evidence="11">
    <location>
        <begin position="26"/>
        <end position="208"/>
    </location>
</feature>
<feature type="signal peptide" evidence="11">
    <location>
        <begin position="1"/>
        <end position="25"/>
    </location>
</feature>
<evidence type="ECO:0000256" key="9">
    <source>
        <dbReference type="HAMAP-Rule" id="MF_03113"/>
    </source>
</evidence>
<evidence type="ECO:0000256" key="10">
    <source>
        <dbReference type="SAM" id="Phobius"/>
    </source>
</evidence>
<dbReference type="Gene3D" id="1.10.287.660">
    <property type="entry name" value="Helix hairpin bin"/>
    <property type="match status" value="1"/>
</dbReference>
<dbReference type="HAMAP" id="MF_03113">
    <property type="entry name" value="Get1"/>
    <property type="match status" value="1"/>
</dbReference>
<comment type="caution">
    <text evidence="9">Lacks conserved residue(s) required for the propagation of feature annotation.</text>
</comment>